<dbReference type="InterPro" id="IPR052244">
    <property type="entry name" value="Choline_transporter"/>
</dbReference>
<accession>A0A2J8A9U8</accession>
<evidence type="ECO:0000256" key="13">
    <source>
        <dbReference type="SAM" id="Phobius"/>
    </source>
</evidence>
<evidence type="ECO:0000256" key="3">
    <source>
        <dbReference type="ARBA" id="ARBA00022448"/>
    </source>
</evidence>
<evidence type="ECO:0000313" key="15">
    <source>
        <dbReference type="Proteomes" id="UP000236333"/>
    </source>
</evidence>
<evidence type="ECO:0000256" key="12">
    <source>
        <dbReference type="ARBA" id="ARBA00023201"/>
    </source>
</evidence>
<evidence type="ECO:0000313" key="14">
    <source>
        <dbReference type="EMBL" id="PNH09290.1"/>
    </source>
</evidence>
<dbReference type="GO" id="GO:0005886">
    <property type="term" value="C:plasma membrane"/>
    <property type="evidence" value="ECO:0007669"/>
    <property type="project" value="TreeGrafter"/>
</dbReference>
<protein>
    <submittedName>
        <fullName evidence="14">Uncharacterized protein</fullName>
    </submittedName>
</protein>
<feature type="transmembrane region" description="Helical" evidence="13">
    <location>
        <begin position="49"/>
        <end position="69"/>
    </location>
</feature>
<keyword evidence="10 13" id="KW-0472">Membrane</keyword>
<comment type="similarity">
    <text evidence="2">Belongs to the sodium:solute symporter (SSF) (TC 2.A.21) family.</text>
</comment>
<evidence type="ECO:0000256" key="6">
    <source>
        <dbReference type="ARBA" id="ARBA00022979"/>
    </source>
</evidence>
<evidence type="ECO:0000256" key="9">
    <source>
        <dbReference type="ARBA" id="ARBA00023065"/>
    </source>
</evidence>
<dbReference type="InterPro" id="IPR038377">
    <property type="entry name" value="Na/Glc_symporter_sf"/>
</dbReference>
<organism evidence="14 15">
    <name type="scientific">Tetrabaena socialis</name>
    <dbReference type="NCBI Taxonomy" id="47790"/>
    <lineage>
        <taxon>Eukaryota</taxon>
        <taxon>Viridiplantae</taxon>
        <taxon>Chlorophyta</taxon>
        <taxon>core chlorophytes</taxon>
        <taxon>Chlorophyceae</taxon>
        <taxon>CS clade</taxon>
        <taxon>Chlamydomonadales</taxon>
        <taxon>Tetrabaenaceae</taxon>
        <taxon>Tetrabaena</taxon>
    </lineage>
</organism>
<dbReference type="PROSITE" id="PS50283">
    <property type="entry name" value="NA_SOLUT_SYMP_3"/>
    <property type="match status" value="1"/>
</dbReference>
<comment type="subcellular location">
    <subcellularLocation>
        <location evidence="1">Membrane</location>
        <topology evidence="1">Multi-pass membrane protein</topology>
    </subcellularLocation>
</comment>
<evidence type="ECO:0000256" key="10">
    <source>
        <dbReference type="ARBA" id="ARBA00023136"/>
    </source>
</evidence>
<evidence type="ECO:0000256" key="1">
    <source>
        <dbReference type="ARBA" id="ARBA00004141"/>
    </source>
</evidence>
<keyword evidence="3" id="KW-0813">Transport</keyword>
<keyword evidence="8" id="KW-0915">Sodium</keyword>
<keyword evidence="6" id="KW-0530">Neurotransmitter biosynthesis</keyword>
<gene>
    <name evidence="14" type="ORF">TSOC_004112</name>
</gene>
<dbReference type="AlphaFoldDB" id="A0A2J8A9U8"/>
<feature type="transmembrane region" description="Helical" evidence="13">
    <location>
        <begin position="81"/>
        <end position="101"/>
    </location>
</feature>
<proteinExistence type="inferred from homology"/>
<keyword evidence="15" id="KW-1185">Reference proteome</keyword>
<dbReference type="OrthoDB" id="546820at2759"/>
<comment type="caution">
    <text evidence="14">The sequence shown here is derived from an EMBL/GenBank/DDBJ whole genome shotgun (WGS) entry which is preliminary data.</text>
</comment>
<dbReference type="EMBL" id="PGGS01000096">
    <property type="protein sequence ID" value="PNH09290.1"/>
    <property type="molecule type" value="Genomic_DNA"/>
</dbReference>
<dbReference type="InterPro" id="IPR001734">
    <property type="entry name" value="Na/solute_symporter"/>
</dbReference>
<evidence type="ECO:0000256" key="5">
    <source>
        <dbReference type="ARBA" id="ARBA00022847"/>
    </source>
</evidence>
<reference evidence="14 15" key="1">
    <citation type="journal article" date="2017" name="Mol. Biol. Evol.">
        <title>The 4-celled Tetrabaena socialis nuclear genome reveals the essential components for genetic control of cell number at the origin of multicellularity in the volvocine lineage.</title>
        <authorList>
            <person name="Featherston J."/>
            <person name="Arakaki Y."/>
            <person name="Hanschen E.R."/>
            <person name="Ferris P.J."/>
            <person name="Michod R.E."/>
            <person name="Olson B.J.S.C."/>
            <person name="Nozaki H."/>
            <person name="Durand P.M."/>
        </authorList>
    </citation>
    <scope>NUCLEOTIDE SEQUENCE [LARGE SCALE GENOMIC DNA]</scope>
    <source>
        <strain evidence="14 15">NIES-571</strain>
    </source>
</reference>
<evidence type="ECO:0000256" key="8">
    <source>
        <dbReference type="ARBA" id="ARBA00023053"/>
    </source>
</evidence>
<dbReference type="GO" id="GO:0005307">
    <property type="term" value="F:choline:sodium symporter activity"/>
    <property type="evidence" value="ECO:0007669"/>
    <property type="project" value="TreeGrafter"/>
</dbReference>
<feature type="non-terminal residue" evidence="14">
    <location>
        <position position="133"/>
    </location>
</feature>
<evidence type="ECO:0000256" key="4">
    <source>
        <dbReference type="ARBA" id="ARBA00022692"/>
    </source>
</evidence>
<evidence type="ECO:0000256" key="7">
    <source>
        <dbReference type="ARBA" id="ARBA00022989"/>
    </source>
</evidence>
<feature type="transmembrane region" description="Helical" evidence="13">
    <location>
        <begin position="6"/>
        <end position="28"/>
    </location>
</feature>
<dbReference type="Gene3D" id="1.20.1730.10">
    <property type="entry name" value="Sodium/glucose cotransporter"/>
    <property type="match status" value="1"/>
</dbReference>
<keyword evidence="11" id="KW-0325">Glycoprotein</keyword>
<keyword evidence="7 13" id="KW-1133">Transmembrane helix</keyword>
<keyword evidence="4 13" id="KW-0812">Transmembrane</keyword>
<dbReference type="PANTHER" id="PTHR45897:SF4">
    <property type="entry name" value="HIGH-AFFINITY CHOLINE TRANSPORTER 1"/>
    <property type="match status" value="1"/>
</dbReference>
<keyword evidence="5" id="KW-0769">Symport</keyword>
<evidence type="ECO:0000256" key="2">
    <source>
        <dbReference type="ARBA" id="ARBA00006434"/>
    </source>
</evidence>
<keyword evidence="9" id="KW-0406">Ion transport</keyword>
<keyword evidence="12" id="KW-0739">Sodium transport</keyword>
<dbReference type="Proteomes" id="UP000236333">
    <property type="component" value="Unassembled WGS sequence"/>
</dbReference>
<name>A0A2J8A9U8_9CHLO</name>
<sequence>MANTTVAYSVLGVYLLVVLGAGLLGAVLNFRSSAIHKDKVREHFLAGRGLGTFVWFWTMMATLFSGYSVSGIVNEAYSQGWVATRWIPGGVGLYIAFAVMAPRLHALSKRRGYFTMSQVLFDRFSMPSSSSPY</sequence>
<evidence type="ECO:0000256" key="11">
    <source>
        <dbReference type="ARBA" id="ARBA00023180"/>
    </source>
</evidence>
<dbReference type="PANTHER" id="PTHR45897">
    <property type="entry name" value="HIGH-AFFINITY CHOLINE TRANSPORTER 1"/>
    <property type="match status" value="1"/>
</dbReference>